<proteinExistence type="predicted"/>
<name>A0AA35R5K3_GEOBA</name>
<comment type="caution">
    <text evidence="1">The sequence shown here is derived from an EMBL/GenBank/DDBJ whole genome shotgun (WGS) entry which is preliminary data.</text>
</comment>
<gene>
    <name evidence="1" type="ORF">GBAR_LOCUS4092</name>
</gene>
<dbReference type="AlphaFoldDB" id="A0AA35R5K3"/>
<evidence type="ECO:0000313" key="1">
    <source>
        <dbReference type="EMBL" id="CAI8005194.1"/>
    </source>
</evidence>
<accession>A0AA35R5K3</accession>
<keyword evidence="2" id="KW-1185">Reference proteome</keyword>
<protein>
    <submittedName>
        <fullName evidence="1">Uncharacterized protein</fullName>
    </submittedName>
</protein>
<organism evidence="1 2">
    <name type="scientific">Geodia barretti</name>
    <name type="common">Barrett's horny sponge</name>
    <dbReference type="NCBI Taxonomy" id="519541"/>
    <lineage>
        <taxon>Eukaryota</taxon>
        <taxon>Metazoa</taxon>
        <taxon>Porifera</taxon>
        <taxon>Demospongiae</taxon>
        <taxon>Heteroscleromorpha</taxon>
        <taxon>Tetractinellida</taxon>
        <taxon>Astrophorina</taxon>
        <taxon>Geodiidae</taxon>
        <taxon>Geodia</taxon>
    </lineage>
</organism>
<reference evidence="1" key="1">
    <citation type="submission" date="2023-03" db="EMBL/GenBank/DDBJ databases">
        <authorList>
            <person name="Steffen K."/>
            <person name="Cardenas P."/>
        </authorList>
    </citation>
    <scope>NUCLEOTIDE SEQUENCE</scope>
</reference>
<sequence length="44" mass="4904">MSISFIGVEFNGRCLLQGNVLINRRYLSLASLPLPMTVTMTMSQ</sequence>
<dbReference type="EMBL" id="CASHTH010000583">
    <property type="protein sequence ID" value="CAI8005194.1"/>
    <property type="molecule type" value="Genomic_DNA"/>
</dbReference>
<evidence type="ECO:0000313" key="2">
    <source>
        <dbReference type="Proteomes" id="UP001174909"/>
    </source>
</evidence>
<dbReference type="Proteomes" id="UP001174909">
    <property type="component" value="Unassembled WGS sequence"/>
</dbReference>